<gene>
    <name evidence="1" type="ORF">CDAR_25961</name>
</gene>
<dbReference type="Proteomes" id="UP001054837">
    <property type="component" value="Unassembled WGS sequence"/>
</dbReference>
<keyword evidence="2" id="KW-1185">Reference proteome</keyword>
<organism evidence="1 2">
    <name type="scientific">Caerostris darwini</name>
    <dbReference type="NCBI Taxonomy" id="1538125"/>
    <lineage>
        <taxon>Eukaryota</taxon>
        <taxon>Metazoa</taxon>
        <taxon>Ecdysozoa</taxon>
        <taxon>Arthropoda</taxon>
        <taxon>Chelicerata</taxon>
        <taxon>Arachnida</taxon>
        <taxon>Araneae</taxon>
        <taxon>Araneomorphae</taxon>
        <taxon>Entelegynae</taxon>
        <taxon>Araneoidea</taxon>
        <taxon>Araneidae</taxon>
        <taxon>Caerostris</taxon>
    </lineage>
</organism>
<accession>A0AAV4PGW3</accession>
<sequence>MKSPTKRINFPEHAGLGGLIEKEVEKENLPRSNPCHFSGHPPGSPAFIQAGGAQRHLFGQCPGFVKSSLWCGSSRPKRVTGLSLEHKLSSGSVQ</sequence>
<dbReference type="AlphaFoldDB" id="A0AAV4PGW3"/>
<protein>
    <submittedName>
        <fullName evidence="1">Uncharacterized protein</fullName>
    </submittedName>
</protein>
<evidence type="ECO:0000313" key="1">
    <source>
        <dbReference type="EMBL" id="GIX96339.1"/>
    </source>
</evidence>
<proteinExistence type="predicted"/>
<evidence type="ECO:0000313" key="2">
    <source>
        <dbReference type="Proteomes" id="UP001054837"/>
    </source>
</evidence>
<comment type="caution">
    <text evidence="1">The sequence shown here is derived from an EMBL/GenBank/DDBJ whole genome shotgun (WGS) entry which is preliminary data.</text>
</comment>
<dbReference type="EMBL" id="BPLQ01002894">
    <property type="protein sequence ID" value="GIX96339.1"/>
    <property type="molecule type" value="Genomic_DNA"/>
</dbReference>
<name>A0AAV4PGW3_9ARAC</name>
<reference evidence="1 2" key="1">
    <citation type="submission" date="2021-06" db="EMBL/GenBank/DDBJ databases">
        <title>Caerostris darwini draft genome.</title>
        <authorList>
            <person name="Kono N."/>
            <person name="Arakawa K."/>
        </authorList>
    </citation>
    <scope>NUCLEOTIDE SEQUENCE [LARGE SCALE GENOMIC DNA]</scope>
</reference>